<dbReference type="GO" id="GO:0005777">
    <property type="term" value="C:peroxisome"/>
    <property type="evidence" value="ECO:0007669"/>
    <property type="project" value="UniProtKB-SubCell"/>
</dbReference>
<evidence type="ECO:0000256" key="5">
    <source>
        <dbReference type="ARBA" id="ARBA00023002"/>
    </source>
</evidence>
<evidence type="ECO:0000256" key="9">
    <source>
        <dbReference type="PIRSR" id="PIRSR000241-2"/>
    </source>
</evidence>
<evidence type="ECO:0000256" key="1">
    <source>
        <dbReference type="ARBA" id="ARBA00004275"/>
    </source>
</evidence>
<comment type="subcellular location">
    <subcellularLocation>
        <location evidence="1 7">Peroxisome</location>
    </subcellularLocation>
</comment>
<feature type="binding site" evidence="9">
    <location>
        <position position="264"/>
    </location>
    <ligand>
        <name>O2</name>
        <dbReference type="ChEBI" id="CHEBI:15379"/>
    </ligand>
</feature>
<feature type="binding site" evidence="9">
    <location>
        <position position="61"/>
    </location>
    <ligand>
        <name>urate</name>
        <dbReference type="ChEBI" id="CHEBI:17775"/>
    </ligand>
</feature>
<keyword evidence="5 7" id="KW-0560">Oxidoreductase</keyword>
<dbReference type="Pfam" id="PF01014">
    <property type="entry name" value="Uricase"/>
    <property type="match status" value="2"/>
</dbReference>
<dbReference type="AlphaFoldDB" id="A0A4Q0A038"/>
<comment type="similarity">
    <text evidence="3 7 10">Belongs to the uricase family.</text>
</comment>
<evidence type="ECO:0000313" key="11">
    <source>
        <dbReference type="EMBL" id="RKP39375.1"/>
    </source>
</evidence>
<accession>A0A4Q0A038</accession>
<gene>
    <name evidence="11" type="ORF">BJ085DRAFT_14750</name>
</gene>
<dbReference type="EMBL" id="ML002275">
    <property type="protein sequence ID" value="RKP39375.1"/>
    <property type="molecule type" value="Genomic_DNA"/>
</dbReference>
<feature type="binding site" evidence="9">
    <location>
        <position position="237"/>
    </location>
    <ligand>
        <name>urate</name>
        <dbReference type="ChEBI" id="CHEBI:17775"/>
    </ligand>
</feature>
<dbReference type="Gene3D" id="3.10.270.10">
    <property type="entry name" value="Urate Oxidase"/>
    <property type="match status" value="1"/>
</dbReference>
<dbReference type="InterPro" id="IPR019842">
    <property type="entry name" value="Uricase_CS"/>
</dbReference>
<feature type="binding site" evidence="9">
    <location>
        <position position="189"/>
    </location>
    <ligand>
        <name>5-hydroxyisourate</name>
        <dbReference type="ChEBI" id="CHEBI:18072"/>
    </ligand>
</feature>
<dbReference type="PIRSF" id="PIRSF000241">
    <property type="entry name" value="Urate_oxidase"/>
    <property type="match status" value="1"/>
</dbReference>
<feature type="binding site" evidence="9">
    <location>
        <position position="60"/>
    </location>
    <ligand>
        <name>O2</name>
        <dbReference type="ChEBI" id="CHEBI:15379"/>
    </ligand>
</feature>
<feature type="binding site" evidence="9">
    <location>
        <position position="264"/>
    </location>
    <ligand>
        <name>5-hydroxyisourate</name>
        <dbReference type="ChEBI" id="CHEBI:18072"/>
    </ligand>
</feature>
<keyword evidence="6 7" id="KW-0576">Peroxisome</keyword>
<feature type="active site" description="Charge relay system" evidence="8">
    <location>
        <position position="266"/>
    </location>
</feature>
<feature type="binding site" evidence="9">
    <location>
        <position position="60"/>
    </location>
    <ligand>
        <name>5-hydroxyisourate</name>
        <dbReference type="ChEBI" id="CHEBI:18072"/>
    </ligand>
</feature>
<evidence type="ECO:0000256" key="6">
    <source>
        <dbReference type="ARBA" id="ARBA00023140"/>
    </source>
</evidence>
<dbReference type="Proteomes" id="UP000268162">
    <property type="component" value="Unassembled WGS sequence"/>
</dbReference>
<dbReference type="InterPro" id="IPR002042">
    <property type="entry name" value="Uricase"/>
</dbReference>
<feature type="binding site" evidence="9">
    <location>
        <position position="61"/>
    </location>
    <ligand>
        <name>5-hydroxyisourate</name>
        <dbReference type="ChEBI" id="CHEBI:18072"/>
    </ligand>
</feature>
<dbReference type="GO" id="GO:0019628">
    <property type="term" value="P:urate catabolic process"/>
    <property type="evidence" value="ECO:0007669"/>
    <property type="project" value="UniProtKB-UniPathway"/>
</dbReference>
<evidence type="ECO:0000256" key="7">
    <source>
        <dbReference type="PIRNR" id="PIRNR000241"/>
    </source>
</evidence>
<feature type="binding site" evidence="9">
    <location>
        <position position="189"/>
    </location>
    <ligand>
        <name>urate</name>
        <dbReference type="ChEBI" id="CHEBI:17775"/>
    </ligand>
</feature>
<feature type="binding site" evidence="9">
    <location>
        <position position="238"/>
    </location>
    <ligand>
        <name>5-hydroxyisourate</name>
        <dbReference type="ChEBI" id="CHEBI:18072"/>
    </ligand>
</feature>
<feature type="binding site" evidence="9">
    <location>
        <position position="60"/>
    </location>
    <ligand>
        <name>urate</name>
        <dbReference type="ChEBI" id="CHEBI:17775"/>
    </ligand>
</feature>
<dbReference type="PANTHER" id="PTHR42874:SF1">
    <property type="entry name" value="URICASE"/>
    <property type="match status" value="1"/>
</dbReference>
<organism evidence="11 12">
    <name type="scientific">Dimargaris cristalligena</name>
    <dbReference type="NCBI Taxonomy" id="215637"/>
    <lineage>
        <taxon>Eukaryota</taxon>
        <taxon>Fungi</taxon>
        <taxon>Fungi incertae sedis</taxon>
        <taxon>Zoopagomycota</taxon>
        <taxon>Kickxellomycotina</taxon>
        <taxon>Dimargaritomycetes</taxon>
        <taxon>Dimargaritales</taxon>
        <taxon>Dimargaritaceae</taxon>
        <taxon>Dimargaris</taxon>
    </lineage>
</organism>
<evidence type="ECO:0000256" key="8">
    <source>
        <dbReference type="PIRSR" id="PIRSR000241-1"/>
    </source>
</evidence>
<dbReference type="GO" id="GO:0006145">
    <property type="term" value="P:purine nucleobase catabolic process"/>
    <property type="evidence" value="ECO:0007669"/>
    <property type="project" value="TreeGrafter"/>
</dbReference>
<feature type="binding site" evidence="9">
    <location>
        <position position="264"/>
    </location>
    <ligand>
        <name>urate</name>
        <dbReference type="ChEBI" id="CHEBI:17775"/>
    </ligand>
</feature>
<feature type="active site" description="Charge relay system" evidence="8">
    <location>
        <position position="14"/>
    </location>
</feature>
<sequence>MATSVQLKTQSYGKDRVRLVKVVRHPGGVQDLAELTITVLLEGDFEASYAQADNRNVVATDSVKNTIYVLAKRLPSVLPIENFALTIGHHFLHTYGHVTRVHVSIQQHPWNRLVVDDEAHPHAFTRGGEWRRTTQLTTDATLAAAAATAAWTARITSGFRGVSVLKTTGSSFSNFLRDQYTTLAETDDRILSTNIDCQWSLSLTDPEALRVTDFSHTFDVVRQHTLKLFAQDNSASVQATLFRMADVVLRDCPGVQEISYALPNNHVFGVDLKPFGLNNTGANLDVYMPISDPSGLITATITRKSANL</sequence>
<keyword evidence="12" id="KW-1185">Reference proteome</keyword>
<keyword evidence="4 7" id="KW-0659">Purine metabolism</keyword>
<dbReference type="UniPathway" id="UPA00394">
    <property type="reaction ID" value="UER00650"/>
</dbReference>
<dbReference type="STRING" id="215637.A0A4Q0A038"/>
<comment type="pathway">
    <text evidence="2 7">Purine metabolism; urate degradation; (S)-allantoin from urate: step 1/3.</text>
</comment>
<evidence type="ECO:0000256" key="4">
    <source>
        <dbReference type="ARBA" id="ARBA00022631"/>
    </source>
</evidence>
<dbReference type="NCBIfam" id="TIGR03383">
    <property type="entry name" value="urate_oxi"/>
    <property type="match status" value="1"/>
</dbReference>
<feature type="binding site" evidence="9">
    <location>
        <position position="172"/>
    </location>
    <ligand>
        <name>urate</name>
        <dbReference type="ChEBI" id="CHEBI:17775"/>
    </ligand>
</feature>
<feature type="binding site" evidence="9">
    <location>
        <position position="238"/>
    </location>
    <ligand>
        <name>urate</name>
        <dbReference type="ChEBI" id="CHEBI:17775"/>
    </ligand>
</feature>
<feature type="active site" description="Charge relay system" evidence="8">
    <location>
        <position position="60"/>
    </location>
</feature>
<comment type="catalytic activity">
    <reaction evidence="7 10">
        <text>urate + O2 + H2O = 5-hydroxyisourate + H2O2</text>
        <dbReference type="Rhea" id="RHEA:21368"/>
        <dbReference type="ChEBI" id="CHEBI:15377"/>
        <dbReference type="ChEBI" id="CHEBI:15379"/>
        <dbReference type="ChEBI" id="CHEBI:16240"/>
        <dbReference type="ChEBI" id="CHEBI:17775"/>
        <dbReference type="ChEBI" id="CHEBI:18072"/>
        <dbReference type="EC" id="1.7.3.3"/>
    </reaction>
</comment>
<evidence type="ECO:0000256" key="10">
    <source>
        <dbReference type="RuleBase" id="RU004455"/>
    </source>
</evidence>
<evidence type="ECO:0000256" key="2">
    <source>
        <dbReference type="ARBA" id="ARBA00004831"/>
    </source>
</evidence>
<dbReference type="FunFam" id="3.10.270.10:FF:000001">
    <property type="entry name" value="Uricase"/>
    <property type="match status" value="1"/>
</dbReference>
<dbReference type="EC" id="1.7.3.3" evidence="7 10"/>
<feature type="binding site" evidence="9">
    <location>
        <position position="237"/>
    </location>
    <ligand>
        <name>5-hydroxyisourate</name>
        <dbReference type="ChEBI" id="CHEBI:18072"/>
    </ligand>
</feature>
<name>A0A4Q0A038_9FUNG</name>
<feature type="binding site" evidence="9">
    <location>
        <position position="172"/>
    </location>
    <ligand>
        <name>5-hydroxyisourate</name>
        <dbReference type="ChEBI" id="CHEBI:18072"/>
    </ligand>
</feature>
<comment type="function">
    <text evidence="7 10">Catalyzes the oxidation of uric acid to 5-hydroxyisourate, which is further processed to form (S)-allantoin.</text>
</comment>
<dbReference type="PROSITE" id="PS00366">
    <property type="entry name" value="URICASE"/>
    <property type="match status" value="1"/>
</dbReference>
<dbReference type="GO" id="GO:0004846">
    <property type="term" value="F:urate oxidase activity"/>
    <property type="evidence" value="ECO:0007669"/>
    <property type="project" value="UniProtKB-EC"/>
</dbReference>
<proteinExistence type="inferred from homology"/>
<evidence type="ECO:0000256" key="3">
    <source>
        <dbReference type="ARBA" id="ARBA00009760"/>
    </source>
</evidence>
<dbReference type="PANTHER" id="PTHR42874">
    <property type="entry name" value="URICASE"/>
    <property type="match status" value="1"/>
</dbReference>
<dbReference type="SUPFAM" id="SSF55620">
    <property type="entry name" value="Tetrahydrobiopterin biosynthesis enzymes-like"/>
    <property type="match status" value="2"/>
</dbReference>
<dbReference type="PRINTS" id="PR00093">
    <property type="entry name" value="URICASE"/>
</dbReference>
<reference evidence="12" key="1">
    <citation type="journal article" date="2018" name="Nat. Microbiol.">
        <title>Leveraging single-cell genomics to expand the fungal tree of life.</title>
        <authorList>
            <person name="Ahrendt S.R."/>
            <person name="Quandt C.A."/>
            <person name="Ciobanu D."/>
            <person name="Clum A."/>
            <person name="Salamov A."/>
            <person name="Andreopoulos B."/>
            <person name="Cheng J.F."/>
            <person name="Woyke T."/>
            <person name="Pelin A."/>
            <person name="Henrissat B."/>
            <person name="Reynolds N.K."/>
            <person name="Benny G.L."/>
            <person name="Smith M.E."/>
            <person name="James T.Y."/>
            <person name="Grigoriev I.V."/>
        </authorList>
    </citation>
    <scope>NUCLEOTIDE SEQUENCE [LARGE SCALE GENOMIC DNA]</scope>
    <source>
        <strain evidence="12">RSA 468</strain>
    </source>
</reference>
<evidence type="ECO:0000313" key="12">
    <source>
        <dbReference type="Proteomes" id="UP000268162"/>
    </source>
</evidence>
<protein>
    <recommendedName>
        <fullName evidence="7 10">Uricase</fullName>
        <ecNumber evidence="7 10">1.7.3.3</ecNumber>
    </recommendedName>
    <alternativeName>
        <fullName evidence="7">Urate oxidase</fullName>
    </alternativeName>
</protein>